<dbReference type="SMART" id="SM00220">
    <property type="entry name" value="S_TKc"/>
    <property type="match status" value="1"/>
</dbReference>
<evidence type="ECO:0000313" key="3">
    <source>
        <dbReference type="EnsemblFungi" id="EJT79432"/>
    </source>
</evidence>
<dbReference type="STRING" id="644352.J3NTB7"/>
<dbReference type="HOGENOM" id="CLU_670928_0_0_1"/>
<dbReference type="GO" id="GO:0005524">
    <property type="term" value="F:ATP binding"/>
    <property type="evidence" value="ECO:0007669"/>
    <property type="project" value="InterPro"/>
</dbReference>
<name>J3NTB7_GAET3</name>
<proteinExistence type="predicted"/>
<dbReference type="AlphaFoldDB" id="J3NTB7"/>
<dbReference type="Proteomes" id="UP000006039">
    <property type="component" value="Unassembled WGS sequence"/>
</dbReference>
<gene>
    <name evidence="3" type="primary">20344974</name>
    <name evidence="2" type="ORF">GGTG_04516</name>
</gene>
<dbReference type="EMBL" id="GL385396">
    <property type="protein sequence ID" value="EJT79432.1"/>
    <property type="molecule type" value="Genomic_DNA"/>
</dbReference>
<accession>J3NTB7</accession>
<reference evidence="3" key="4">
    <citation type="journal article" date="2015" name="G3 (Bethesda)">
        <title>Genome sequences of three phytopathogenic species of the Magnaporthaceae family of fungi.</title>
        <authorList>
            <person name="Okagaki L.H."/>
            <person name="Nunes C.C."/>
            <person name="Sailsbery J."/>
            <person name="Clay B."/>
            <person name="Brown D."/>
            <person name="John T."/>
            <person name="Oh Y."/>
            <person name="Young N."/>
            <person name="Fitzgerald M."/>
            <person name="Haas B.J."/>
            <person name="Zeng Q."/>
            <person name="Young S."/>
            <person name="Adiconis X."/>
            <person name="Fan L."/>
            <person name="Levin J.Z."/>
            <person name="Mitchell T.K."/>
            <person name="Okubara P.A."/>
            <person name="Farman M.L."/>
            <person name="Kohn L.M."/>
            <person name="Birren B."/>
            <person name="Ma L.-J."/>
            <person name="Dean R.A."/>
        </authorList>
    </citation>
    <scope>NUCLEOTIDE SEQUENCE</scope>
    <source>
        <strain evidence="3">R3-111a-1</strain>
    </source>
</reference>
<reference evidence="2" key="3">
    <citation type="submission" date="2010-09" db="EMBL/GenBank/DDBJ databases">
        <title>Annotation of Gaeumannomyces graminis var. tritici R3-111a-1.</title>
        <authorList>
            <consortium name="The Broad Institute Genome Sequencing Platform"/>
            <person name="Ma L.-J."/>
            <person name="Dead R."/>
            <person name="Young S.K."/>
            <person name="Zeng Q."/>
            <person name="Gargeya S."/>
            <person name="Fitzgerald M."/>
            <person name="Haas B."/>
            <person name="Abouelleil A."/>
            <person name="Alvarado L."/>
            <person name="Arachchi H.M."/>
            <person name="Berlin A."/>
            <person name="Brown A."/>
            <person name="Chapman S.B."/>
            <person name="Chen Z."/>
            <person name="Dunbar C."/>
            <person name="Freedman E."/>
            <person name="Gearin G."/>
            <person name="Gellesch M."/>
            <person name="Goldberg J."/>
            <person name="Griggs A."/>
            <person name="Gujja S."/>
            <person name="Heiman D."/>
            <person name="Howarth C."/>
            <person name="Larson L."/>
            <person name="Lui A."/>
            <person name="MacDonald P.J.P."/>
            <person name="Mehta T."/>
            <person name="Montmayeur A."/>
            <person name="Murphy C."/>
            <person name="Neiman D."/>
            <person name="Pearson M."/>
            <person name="Priest M."/>
            <person name="Roberts A."/>
            <person name="Saif S."/>
            <person name="Shea T."/>
            <person name="Shenoy N."/>
            <person name="Sisk P."/>
            <person name="Stolte C."/>
            <person name="Sykes S."/>
            <person name="Yandava C."/>
            <person name="Wortman J."/>
            <person name="Nusbaum C."/>
            <person name="Birren B."/>
        </authorList>
    </citation>
    <scope>NUCLEOTIDE SEQUENCE</scope>
    <source>
        <strain evidence="2">R3-111a-1</strain>
    </source>
</reference>
<dbReference type="EnsemblFungi" id="EJT79432">
    <property type="protein sequence ID" value="EJT79432"/>
    <property type="gene ID" value="GGTG_04516"/>
</dbReference>
<evidence type="ECO:0000313" key="4">
    <source>
        <dbReference type="Proteomes" id="UP000006039"/>
    </source>
</evidence>
<dbReference type="VEuPathDB" id="FungiDB:GGTG_04516"/>
<dbReference type="OrthoDB" id="5979581at2759"/>
<dbReference type="InterPro" id="IPR000719">
    <property type="entry name" value="Prot_kinase_dom"/>
</dbReference>
<dbReference type="eggNOG" id="KOG0578">
    <property type="taxonomic scope" value="Eukaryota"/>
</dbReference>
<dbReference type="SUPFAM" id="SSF56112">
    <property type="entry name" value="Protein kinase-like (PK-like)"/>
    <property type="match status" value="1"/>
</dbReference>
<evidence type="ECO:0000259" key="1">
    <source>
        <dbReference type="PROSITE" id="PS50011"/>
    </source>
</evidence>
<keyword evidence="4" id="KW-1185">Reference proteome</keyword>
<protein>
    <recommendedName>
        <fullName evidence="1">Protein kinase domain-containing protein</fullName>
    </recommendedName>
</protein>
<evidence type="ECO:0000313" key="2">
    <source>
        <dbReference type="EMBL" id="EJT79432.1"/>
    </source>
</evidence>
<organism evidence="2">
    <name type="scientific">Gaeumannomyces tritici (strain R3-111a-1)</name>
    <name type="common">Wheat and barley take-all root rot fungus</name>
    <name type="synonym">Gaeumannomyces graminis var. tritici</name>
    <dbReference type="NCBI Taxonomy" id="644352"/>
    <lineage>
        <taxon>Eukaryota</taxon>
        <taxon>Fungi</taxon>
        <taxon>Dikarya</taxon>
        <taxon>Ascomycota</taxon>
        <taxon>Pezizomycotina</taxon>
        <taxon>Sordariomycetes</taxon>
        <taxon>Sordariomycetidae</taxon>
        <taxon>Magnaporthales</taxon>
        <taxon>Magnaporthaceae</taxon>
        <taxon>Gaeumannomyces</taxon>
    </lineage>
</organism>
<dbReference type="GO" id="GO:0004672">
    <property type="term" value="F:protein kinase activity"/>
    <property type="evidence" value="ECO:0007669"/>
    <property type="project" value="InterPro"/>
</dbReference>
<dbReference type="GeneID" id="20344974"/>
<dbReference type="InterPro" id="IPR011009">
    <property type="entry name" value="Kinase-like_dom_sf"/>
</dbReference>
<dbReference type="PROSITE" id="PS50011">
    <property type="entry name" value="PROTEIN_KINASE_DOM"/>
    <property type="match status" value="1"/>
</dbReference>
<reference evidence="2" key="2">
    <citation type="submission" date="2010-07" db="EMBL/GenBank/DDBJ databases">
        <authorList>
            <consortium name="The Broad Institute Genome Sequencing Platform"/>
            <consortium name="Broad Institute Genome Sequencing Center for Infectious Disease"/>
            <person name="Ma L.-J."/>
            <person name="Dead R."/>
            <person name="Young S."/>
            <person name="Zeng Q."/>
            <person name="Koehrsen M."/>
            <person name="Alvarado L."/>
            <person name="Berlin A."/>
            <person name="Chapman S.B."/>
            <person name="Chen Z."/>
            <person name="Freedman E."/>
            <person name="Gellesch M."/>
            <person name="Goldberg J."/>
            <person name="Griggs A."/>
            <person name="Gujja S."/>
            <person name="Heilman E.R."/>
            <person name="Heiman D."/>
            <person name="Hepburn T."/>
            <person name="Howarth C."/>
            <person name="Jen D."/>
            <person name="Larson L."/>
            <person name="Mehta T."/>
            <person name="Neiman D."/>
            <person name="Pearson M."/>
            <person name="Roberts A."/>
            <person name="Saif S."/>
            <person name="Shea T."/>
            <person name="Shenoy N."/>
            <person name="Sisk P."/>
            <person name="Stolte C."/>
            <person name="Sykes S."/>
            <person name="Walk T."/>
            <person name="White J."/>
            <person name="Yandava C."/>
            <person name="Haas B."/>
            <person name="Nusbaum C."/>
            <person name="Birren B."/>
        </authorList>
    </citation>
    <scope>NUCLEOTIDE SEQUENCE</scope>
    <source>
        <strain evidence="2">R3-111a-1</strain>
    </source>
</reference>
<dbReference type="RefSeq" id="XP_009220577.1">
    <property type="nucleotide sequence ID" value="XM_009222313.1"/>
</dbReference>
<reference evidence="3" key="5">
    <citation type="submission" date="2018-04" db="UniProtKB">
        <authorList>
            <consortium name="EnsemblFungi"/>
        </authorList>
    </citation>
    <scope>IDENTIFICATION</scope>
    <source>
        <strain evidence="3">R3-111a-1</strain>
    </source>
</reference>
<reference evidence="4" key="1">
    <citation type="submission" date="2010-07" db="EMBL/GenBank/DDBJ databases">
        <title>The genome sequence of Gaeumannomyces graminis var. tritici strain R3-111a-1.</title>
        <authorList>
            <consortium name="The Broad Institute Genome Sequencing Platform"/>
            <person name="Ma L.-J."/>
            <person name="Dead R."/>
            <person name="Young S."/>
            <person name="Zeng Q."/>
            <person name="Koehrsen M."/>
            <person name="Alvarado L."/>
            <person name="Berlin A."/>
            <person name="Chapman S.B."/>
            <person name="Chen Z."/>
            <person name="Freedman E."/>
            <person name="Gellesch M."/>
            <person name="Goldberg J."/>
            <person name="Griggs A."/>
            <person name="Gujja S."/>
            <person name="Heilman E.R."/>
            <person name="Heiman D."/>
            <person name="Hepburn T."/>
            <person name="Howarth C."/>
            <person name="Jen D."/>
            <person name="Larson L."/>
            <person name="Mehta T."/>
            <person name="Neiman D."/>
            <person name="Pearson M."/>
            <person name="Roberts A."/>
            <person name="Saif S."/>
            <person name="Shea T."/>
            <person name="Shenoy N."/>
            <person name="Sisk P."/>
            <person name="Stolte C."/>
            <person name="Sykes S."/>
            <person name="Walk T."/>
            <person name="White J."/>
            <person name="Yandava C."/>
            <person name="Haas B."/>
            <person name="Nusbaum C."/>
            <person name="Birren B."/>
        </authorList>
    </citation>
    <scope>NUCLEOTIDE SEQUENCE [LARGE SCALE GENOMIC DNA]</scope>
    <source>
        <strain evidence="4">R3-111a-1</strain>
    </source>
</reference>
<dbReference type="Gene3D" id="1.10.510.10">
    <property type="entry name" value="Transferase(Phosphotransferase) domain 1"/>
    <property type="match status" value="1"/>
</dbReference>
<feature type="domain" description="Protein kinase" evidence="1">
    <location>
        <begin position="1"/>
        <end position="314"/>
    </location>
</feature>
<sequence length="410" mass="45525">MLKLRVEGLGASVAEVQGRVVVSVRRRGRVPRQAISRLASLLEASADHPGRRNRSGERCIAKSIRDRWRLRNEADVLKRYQSETTFLRPLVDEIHEPADPPSIVPRYLDSDCPTESNKKRLSRPKIEHVARCVLEALRVLHKNGMLDNIFVNYGRGDRHFSEFQLGDCGGVASQQSSFAREGQVIGAGSTRSPEATFQLSWTTATDTWSFGTAVRSLIFGGGYHLFNPKVEGVDPENDTYEFTALKRMHKFFGPFRRSYHDFNDSGITAVVDYINGLGPPVKPFARVGPREIAPADKDPRGSPTAEELLADTWFTEESPDTREPLPGEVAVICVLVSAALVRLPSLAARQQRAEVALTIMLDSSNAMTRSTAVRELGEIYRKAYGSSDGTHREWGLLGLAGRPKKQAQEE</sequence>